<dbReference type="SUPFAM" id="SSF52317">
    <property type="entry name" value="Class I glutamine amidotransferase-like"/>
    <property type="match status" value="1"/>
</dbReference>
<keyword evidence="3" id="KW-1185">Reference proteome</keyword>
<dbReference type="RefSeq" id="WP_051439253.1">
    <property type="nucleotide sequence ID" value="NZ_NEVT01000008.1"/>
</dbReference>
<proteinExistence type="predicted"/>
<evidence type="ECO:0000313" key="3">
    <source>
        <dbReference type="Proteomes" id="UP000215633"/>
    </source>
</evidence>
<dbReference type="Pfam" id="PF20254">
    <property type="entry name" value="DMFA2_C"/>
    <property type="match status" value="1"/>
</dbReference>
<gene>
    <name evidence="2" type="ORF">CAL24_20850</name>
</gene>
<name>A0A261VFY4_9BORD</name>
<dbReference type="InterPro" id="IPR029062">
    <property type="entry name" value="Class_I_gatase-like"/>
</dbReference>
<dbReference type="EMBL" id="NEVT01000008">
    <property type="protein sequence ID" value="OZI72727.1"/>
    <property type="molecule type" value="Genomic_DNA"/>
</dbReference>
<dbReference type="AlphaFoldDB" id="A0A261VFY4"/>
<feature type="domain" description="N,N-dimethylformamidase beta subunit-like C-terminal" evidence="1">
    <location>
        <begin position="276"/>
        <end position="706"/>
    </location>
</feature>
<evidence type="ECO:0000259" key="1">
    <source>
        <dbReference type="Pfam" id="PF20254"/>
    </source>
</evidence>
<dbReference type="Proteomes" id="UP000215633">
    <property type="component" value="Unassembled WGS sequence"/>
</dbReference>
<protein>
    <submittedName>
        <fullName evidence="2">N,N-dimethylformamidase large subunit</fullName>
    </submittedName>
</protein>
<dbReference type="InterPro" id="IPR046540">
    <property type="entry name" value="DMFA2_C"/>
</dbReference>
<comment type="caution">
    <text evidence="2">The sequence shown here is derived from an EMBL/GenBank/DDBJ whole genome shotgun (WGS) entry which is preliminary data.</text>
</comment>
<evidence type="ECO:0000313" key="2">
    <source>
        <dbReference type="EMBL" id="OZI72727.1"/>
    </source>
</evidence>
<reference evidence="3" key="1">
    <citation type="submission" date="2017-05" db="EMBL/GenBank/DDBJ databases">
        <title>Complete and WGS of Bordetella genogroups.</title>
        <authorList>
            <person name="Spilker T."/>
            <person name="Lipuma J."/>
        </authorList>
    </citation>
    <scope>NUCLEOTIDE SEQUENCE [LARGE SCALE GENOMIC DNA]</scope>
    <source>
        <strain evidence="3">AU8256</strain>
    </source>
</reference>
<organism evidence="2 3">
    <name type="scientific">Bordetella genomosp. 2</name>
    <dbReference type="NCBI Taxonomy" id="1983456"/>
    <lineage>
        <taxon>Bacteria</taxon>
        <taxon>Pseudomonadati</taxon>
        <taxon>Pseudomonadota</taxon>
        <taxon>Betaproteobacteria</taxon>
        <taxon>Burkholderiales</taxon>
        <taxon>Alcaligenaceae</taxon>
        <taxon>Bordetella</taxon>
    </lineage>
</organism>
<accession>A0A261VFY4</accession>
<sequence>MMEYVPAIVGYVTPLSGRPGDTLEFKVSSRADLPFEARVVRIDCCDPNPAGPGMKLAPVAMGVEGRYPGKEQPVYPGSCAWGAVPSLGDATALRVRLAVQPTLDRDATQVLWCLQDAAGRQGVWLGLRRGRLACGVLADGQAVGGEAPDGPRLPSRRYTMVTATWDVAAGRVRVRLADTRRGARAADRETTFEVPGAPLAAALDTLCVAAIWQGHPAHCCNGLFEGPELALARGDGAFEVAAHWHFGDAMTEQRVPDRLNPGHALALVNVPVRAVRSSAWTGLVMDWKAAPEQYAAIHFHDDDLSDCGWQTSVSLRIPDDAESAVYGLEVRSAEGADTIPFFVLPGRAAPRRKILYLASTLTYLAYANHARGNFEGALAERVAAWGAYPHNPDRVTLYGKSTYNRHSDGSGISLSSRLRPILTMRPGYLTFADPRGSGLRHFVADSHLTDWLRVHGHAFDVITDEDLDEQGVEALRGYDLVITGSHPEYHTRRMLDAILAYREGGGNFMYMGANGFYWKIARHAALPHVMEIRRAEGGIRAWASEPGEYYNQLDGEYGGMWRRNGRAPQVVGGVGFAVQGNFEGSYYVRTEEATHPDVAWVLEGVAEARIGDYGLSGGGAAGFELDQRAFDLGSDENLRVIAVSQGHGPSFKTVPEEILTWTMAAGLPRPYEGICAHMVCGTTAGGGGLFASGSITFLGSLFHNQYENGVSRILQNCVRRYTRCAVSS</sequence>